<dbReference type="InterPro" id="IPR013118">
    <property type="entry name" value="Mannitol_DH_C"/>
</dbReference>
<proteinExistence type="inferred from homology"/>
<name>A0ABM6LNI8_9BACI</name>
<dbReference type="NCBIfam" id="NF002649">
    <property type="entry name" value="PRK02318.2-1"/>
    <property type="match status" value="1"/>
</dbReference>
<feature type="binding site" evidence="7">
    <location>
        <begin position="3"/>
        <end position="14"/>
    </location>
    <ligand>
        <name>NAD(+)</name>
        <dbReference type="ChEBI" id="CHEBI:57540"/>
    </ligand>
</feature>
<keyword evidence="4 7" id="KW-0560">Oxidoreductase</keyword>
<feature type="domain" description="Mannitol dehydrogenase C-terminal" evidence="9">
    <location>
        <begin position="203"/>
        <end position="347"/>
    </location>
</feature>
<comment type="catalytic activity">
    <reaction evidence="6 7">
        <text>D-mannitol 1-phosphate + NAD(+) = beta-D-fructose 6-phosphate + NADH + H(+)</text>
        <dbReference type="Rhea" id="RHEA:19661"/>
        <dbReference type="ChEBI" id="CHEBI:15378"/>
        <dbReference type="ChEBI" id="CHEBI:57540"/>
        <dbReference type="ChEBI" id="CHEBI:57634"/>
        <dbReference type="ChEBI" id="CHEBI:57945"/>
        <dbReference type="ChEBI" id="CHEBI:61381"/>
        <dbReference type="EC" id="1.1.1.17"/>
    </reaction>
</comment>
<comment type="similarity">
    <text evidence="1 7">Belongs to the mannitol dehydrogenase family.</text>
</comment>
<evidence type="ECO:0000256" key="7">
    <source>
        <dbReference type="HAMAP-Rule" id="MF_00196"/>
    </source>
</evidence>
<evidence type="ECO:0000259" key="8">
    <source>
        <dbReference type="Pfam" id="PF01232"/>
    </source>
</evidence>
<evidence type="ECO:0000256" key="2">
    <source>
        <dbReference type="ARBA" id="ARBA00012939"/>
    </source>
</evidence>
<dbReference type="SUPFAM" id="SSF51735">
    <property type="entry name" value="NAD(P)-binding Rossmann-fold domains"/>
    <property type="match status" value="1"/>
</dbReference>
<evidence type="ECO:0000313" key="11">
    <source>
        <dbReference type="Proteomes" id="UP000196877"/>
    </source>
</evidence>
<dbReference type="SUPFAM" id="SSF48179">
    <property type="entry name" value="6-phosphogluconate dehydrogenase C-terminal domain-like"/>
    <property type="match status" value="1"/>
</dbReference>
<sequence>MIALHFGAGNIGRGFIGALLTRSGYEVVFADVNEAVINELNEKRKYTVELADESRQTDIIGPVRAINSGKELDELYELIAKADLVTTAVGPSVLKLIAKPLAEGLKKRLNTNQSSLNIIACENMIGGSSHLKEEIFTYLSGEEQEALQKRVGFPNSAVDRIVPIQQHDDPLKVSVEPFFEWAVDKTAFVGGAPDIQGVMYVSDLAPYIERKLFTVNTGHAIAAYAGYQKGLKTIKDAVRHPEVRQMVTCALEETGHYLIQTYGFTQEEHQRYIQKIIGRFENEFISDDITRVARSPLRKLGEHDRLIRPAQKLNGIGYKPVHLAEGIARALQFDFADDPEAVQLQIMIREKGYQEVLREVCGLQNDNPLVPLVLKHVDQHEKC</sequence>
<dbReference type="PANTHER" id="PTHR30524:SF0">
    <property type="entry name" value="ALTRONATE OXIDOREDUCTASE-RELATED"/>
    <property type="match status" value="1"/>
</dbReference>
<dbReference type="InterPro" id="IPR000669">
    <property type="entry name" value="Mannitol_DH"/>
</dbReference>
<evidence type="ECO:0000259" key="9">
    <source>
        <dbReference type="Pfam" id="PF08125"/>
    </source>
</evidence>
<evidence type="ECO:0000256" key="6">
    <source>
        <dbReference type="ARBA" id="ARBA00048615"/>
    </source>
</evidence>
<accession>A0ABM6LNI8</accession>
<keyword evidence="11" id="KW-1185">Reference proteome</keyword>
<evidence type="ECO:0000313" key="10">
    <source>
        <dbReference type="EMBL" id="ASB90993.1"/>
    </source>
</evidence>
<dbReference type="NCBIfam" id="NF002646">
    <property type="entry name" value="PRK02318.1-2"/>
    <property type="match status" value="1"/>
</dbReference>
<dbReference type="InterPro" id="IPR036291">
    <property type="entry name" value="NAD(P)-bd_dom_sf"/>
</dbReference>
<evidence type="ECO:0000256" key="4">
    <source>
        <dbReference type="ARBA" id="ARBA00023002"/>
    </source>
</evidence>
<reference evidence="10 11" key="1">
    <citation type="submission" date="2017-06" db="EMBL/GenBank/DDBJ databases">
        <title>Genome sequence of Bacillus sonorensis strain SRCM101395.</title>
        <authorList>
            <person name="Cho S.H."/>
        </authorList>
    </citation>
    <scope>NUCLEOTIDE SEQUENCE [LARGE SCALE GENOMIC DNA]</scope>
    <source>
        <strain evidence="10 11">SRCM101395</strain>
    </source>
</reference>
<dbReference type="InterPro" id="IPR023027">
    <property type="entry name" value="Mannitol_DH_CS"/>
</dbReference>
<dbReference type="NCBIfam" id="NF002652">
    <property type="entry name" value="PRK02318.2-5"/>
    <property type="match status" value="1"/>
</dbReference>
<dbReference type="InterPro" id="IPR023028">
    <property type="entry name" value="Mannitol_1_phos_5_DH"/>
</dbReference>
<dbReference type="EMBL" id="CP021920">
    <property type="protein sequence ID" value="ASB90993.1"/>
    <property type="molecule type" value="Genomic_DNA"/>
</dbReference>
<dbReference type="PRINTS" id="PR00084">
    <property type="entry name" value="MTLDHDRGNASE"/>
</dbReference>
<protein>
    <recommendedName>
        <fullName evidence="3 7">Mannitol-1-phosphate 5-dehydrogenase</fullName>
        <ecNumber evidence="2 7">1.1.1.17</ecNumber>
    </recommendedName>
</protein>
<dbReference type="Gene3D" id="3.40.50.720">
    <property type="entry name" value="NAD(P)-binding Rossmann-like Domain"/>
    <property type="match status" value="1"/>
</dbReference>
<dbReference type="PROSITE" id="PS00974">
    <property type="entry name" value="MANNITOL_DHGENASE"/>
    <property type="match status" value="1"/>
</dbReference>
<evidence type="ECO:0000256" key="1">
    <source>
        <dbReference type="ARBA" id="ARBA00006541"/>
    </source>
</evidence>
<dbReference type="PANTHER" id="PTHR30524">
    <property type="entry name" value="MANNITOL-1-PHOSPHATE 5-DEHYDROGENASE"/>
    <property type="match status" value="1"/>
</dbReference>
<keyword evidence="5 7" id="KW-0520">NAD</keyword>
<dbReference type="EC" id="1.1.1.17" evidence="2 7"/>
<dbReference type="InterPro" id="IPR013131">
    <property type="entry name" value="Mannitol_DH_N"/>
</dbReference>
<dbReference type="Pfam" id="PF01232">
    <property type="entry name" value="Mannitol_dh"/>
    <property type="match status" value="1"/>
</dbReference>
<gene>
    <name evidence="7 10" type="primary">mtlD</name>
    <name evidence="10" type="ORF">S101395_04505</name>
</gene>
<dbReference type="GO" id="GO:0008926">
    <property type="term" value="F:mannitol-1-phosphate 5-dehydrogenase activity"/>
    <property type="evidence" value="ECO:0007669"/>
    <property type="project" value="UniProtKB-EC"/>
</dbReference>
<dbReference type="InterPro" id="IPR008927">
    <property type="entry name" value="6-PGluconate_DH-like_C_sf"/>
</dbReference>
<feature type="domain" description="Mannitol dehydrogenase N-terminal" evidence="8">
    <location>
        <begin position="1"/>
        <end position="196"/>
    </location>
</feature>
<dbReference type="NCBIfam" id="NF002647">
    <property type="entry name" value="PRK02318.1-3"/>
    <property type="match status" value="1"/>
</dbReference>
<evidence type="ECO:0000256" key="3">
    <source>
        <dbReference type="ARBA" id="ARBA00016219"/>
    </source>
</evidence>
<dbReference type="Proteomes" id="UP000196877">
    <property type="component" value="Chromosome"/>
</dbReference>
<evidence type="ECO:0000256" key="5">
    <source>
        <dbReference type="ARBA" id="ARBA00023027"/>
    </source>
</evidence>
<dbReference type="HAMAP" id="MF_00196">
    <property type="entry name" value="Mannitol_dehydrog"/>
    <property type="match status" value="1"/>
</dbReference>
<dbReference type="Pfam" id="PF08125">
    <property type="entry name" value="Mannitol_dh_C"/>
    <property type="match status" value="1"/>
</dbReference>
<dbReference type="GeneID" id="92851551"/>
<dbReference type="RefSeq" id="WP_006638730.1">
    <property type="nucleotide sequence ID" value="NZ_CABJEH010000008.1"/>
</dbReference>
<dbReference type="InterPro" id="IPR013328">
    <property type="entry name" value="6PGD_dom2"/>
</dbReference>
<dbReference type="Gene3D" id="1.10.1040.10">
    <property type="entry name" value="N-(1-d-carboxylethyl)-l-norvaline Dehydrogenase, domain 2"/>
    <property type="match status" value="1"/>
</dbReference>
<organism evidence="10 11">
    <name type="scientific">Bacillus sonorensis</name>
    <dbReference type="NCBI Taxonomy" id="119858"/>
    <lineage>
        <taxon>Bacteria</taxon>
        <taxon>Bacillati</taxon>
        <taxon>Bacillota</taxon>
        <taxon>Bacilli</taxon>
        <taxon>Bacillales</taxon>
        <taxon>Bacillaceae</taxon>
        <taxon>Bacillus</taxon>
    </lineage>
</organism>